<name>A0A4S8JN76_MUSBA</name>
<reference evidence="1 2" key="1">
    <citation type="journal article" date="2019" name="Nat. Plants">
        <title>Genome sequencing of Musa balbisiana reveals subgenome evolution and function divergence in polyploid bananas.</title>
        <authorList>
            <person name="Yao X."/>
        </authorList>
    </citation>
    <scope>NUCLEOTIDE SEQUENCE [LARGE SCALE GENOMIC DNA]</scope>
    <source>
        <strain evidence="2">cv. DH-PKW</strain>
        <tissue evidence="1">Leaves</tissue>
    </source>
</reference>
<proteinExistence type="predicted"/>
<organism evidence="1 2">
    <name type="scientific">Musa balbisiana</name>
    <name type="common">Banana</name>
    <dbReference type="NCBI Taxonomy" id="52838"/>
    <lineage>
        <taxon>Eukaryota</taxon>
        <taxon>Viridiplantae</taxon>
        <taxon>Streptophyta</taxon>
        <taxon>Embryophyta</taxon>
        <taxon>Tracheophyta</taxon>
        <taxon>Spermatophyta</taxon>
        <taxon>Magnoliopsida</taxon>
        <taxon>Liliopsida</taxon>
        <taxon>Zingiberales</taxon>
        <taxon>Musaceae</taxon>
        <taxon>Musa</taxon>
    </lineage>
</organism>
<sequence>MIHCMTIDEDIFIVFFTRGGRDLLVPEHVVYSIIYCRGFLYVNTWKGSSCSRTCRLSQQGQQSTPSSNWEKRSHLGTPLVSPKLMPLLGVVLCLVHYLDAQARSIRMKIALFRWKKQAIPGFQDEYEVGFCWVLLRWMLPAKANTTLFDH</sequence>
<evidence type="ECO:0000313" key="1">
    <source>
        <dbReference type="EMBL" id="THU63717.1"/>
    </source>
</evidence>
<dbReference type="AlphaFoldDB" id="A0A4S8JN76"/>
<evidence type="ECO:0000313" key="2">
    <source>
        <dbReference type="Proteomes" id="UP000317650"/>
    </source>
</evidence>
<comment type="caution">
    <text evidence="1">The sequence shown here is derived from an EMBL/GenBank/DDBJ whole genome shotgun (WGS) entry which is preliminary data.</text>
</comment>
<protein>
    <submittedName>
        <fullName evidence="1">Uncharacterized protein</fullName>
    </submittedName>
</protein>
<keyword evidence="2" id="KW-1185">Reference proteome</keyword>
<gene>
    <name evidence="1" type="ORF">C4D60_Mb01t18780</name>
</gene>
<accession>A0A4S8JN76</accession>
<dbReference type="EMBL" id="PYDT01000004">
    <property type="protein sequence ID" value="THU63717.1"/>
    <property type="molecule type" value="Genomic_DNA"/>
</dbReference>
<dbReference type="Proteomes" id="UP000317650">
    <property type="component" value="Chromosome 1"/>
</dbReference>